<evidence type="ECO:0000256" key="5">
    <source>
        <dbReference type="ARBA" id="ARBA00022605"/>
    </source>
</evidence>
<feature type="binding site" evidence="9">
    <location>
        <position position="179"/>
    </location>
    <ligand>
        <name>substrate</name>
    </ligand>
</feature>
<feature type="active site" description="Proton donor" evidence="9">
    <location>
        <position position="95"/>
    </location>
</feature>
<evidence type="ECO:0000256" key="4">
    <source>
        <dbReference type="ARBA" id="ARBA00022490"/>
    </source>
</evidence>
<dbReference type="EMBL" id="BAET01000002">
    <property type="protein sequence ID" value="GAB54220.1"/>
    <property type="molecule type" value="Genomic_DNA"/>
</dbReference>
<dbReference type="GO" id="GO:0009089">
    <property type="term" value="P:lysine biosynthetic process via diaminopimelate"/>
    <property type="evidence" value="ECO:0007669"/>
    <property type="project" value="UniProtKB-UniRule"/>
</dbReference>
<dbReference type="FunFam" id="3.10.310.10:FF:000001">
    <property type="entry name" value="Diaminopimelate epimerase"/>
    <property type="match status" value="1"/>
</dbReference>
<dbReference type="Pfam" id="PF01678">
    <property type="entry name" value="DAP_epimerase"/>
    <property type="match status" value="2"/>
</dbReference>
<keyword evidence="4 9" id="KW-0963">Cytoplasm</keyword>
<comment type="caution">
    <text evidence="11">The sequence shown here is derived from an EMBL/GenBank/DDBJ whole genome shotgun (WGS) entry which is preliminary data.</text>
</comment>
<dbReference type="EC" id="5.1.1.7" evidence="3 9"/>
<evidence type="ECO:0000313" key="11">
    <source>
        <dbReference type="EMBL" id="GAB54220.1"/>
    </source>
</evidence>
<feature type="active site" description="Proton acceptor" evidence="9">
    <location>
        <position position="239"/>
    </location>
</feature>
<dbReference type="OrthoDB" id="9805408at2"/>
<comment type="catalytic activity">
    <reaction evidence="8 9">
        <text>(2S,6S)-2,6-diaminopimelate = meso-2,6-diaminopimelate</text>
        <dbReference type="Rhea" id="RHEA:15393"/>
        <dbReference type="ChEBI" id="CHEBI:57609"/>
        <dbReference type="ChEBI" id="CHEBI:57791"/>
        <dbReference type="EC" id="5.1.1.7"/>
    </reaction>
</comment>
<feature type="binding site" evidence="9">
    <location>
        <begin position="96"/>
        <end position="97"/>
    </location>
    <ligand>
        <name>substrate</name>
    </ligand>
</feature>
<reference evidence="11 12" key="1">
    <citation type="journal article" date="2012" name="J. Bacteriol.">
        <title>Genome sequence of proteorhodopsin-containing sea ice bacterium Glaciecola punicea ACAM 611T.</title>
        <authorList>
            <person name="Qin Q.-L."/>
            <person name="Xie B.-B."/>
            <person name="Shu Y.-L."/>
            <person name="Rong J.-C."/>
            <person name="Zhao D.-L."/>
            <person name="Zhang X.-Y."/>
            <person name="Chen X.-L."/>
            <person name="Zhou B.-C."/>
            <person name="Zhanga Y.-Z."/>
        </authorList>
    </citation>
    <scope>NUCLEOTIDE SEQUENCE [LARGE SCALE GENOMIC DNA]</scope>
    <source>
        <strain evidence="11 12">ACAM 611</strain>
    </source>
</reference>
<feature type="binding site" evidence="9">
    <location>
        <position position="86"/>
    </location>
    <ligand>
        <name>substrate</name>
    </ligand>
</feature>
<evidence type="ECO:0000256" key="2">
    <source>
        <dbReference type="ARBA" id="ARBA00010219"/>
    </source>
</evidence>
<dbReference type="STRING" id="56804.BAE46_03675"/>
<dbReference type="PANTHER" id="PTHR31689">
    <property type="entry name" value="DIAMINOPIMELATE EPIMERASE, CHLOROPLASTIC"/>
    <property type="match status" value="1"/>
</dbReference>
<keyword evidence="6 9" id="KW-0457">Lysine biosynthesis</keyword>
<dbReference type="Proteomes" id="UP000053586">
    <property type="component" value="Unassembled WGS sequence"/>
</dbReference>
<feature type="binding site" evidence="9">
    <location>
        <position position="212"/>
    </location>
    <ligand>
        <name>substrate</name>
    </ligand>
</feature>
<dbReference type="GO" id="GO:0005829">
    <property type="term" value="C:cytosol"/>
    <property type="evidence" value="ECO:0007669"/>
    <property type="project" value="TreeGrafter"/>
</dbReference>
<dbReference type="GO" id="GO:0008837">
    <property type="term" value="F:diaminopimelate epimerase activity"/>
    <property type="evidence" value="ECO:0007669"/>
    <property type="project" value="UniProtKB-UniRule"/>
</dbReference>
<name>H5T7E3_9ALTE</name>
<dbReference type="RefSeq" id="WP_006002238.1">
    <property type="nucleotide sequence ID" value="NZ_BAET01000002.1"/>
</dbReference>
<reference evidence="11 12" key="2">
    <citation type="journal article" date="2017" name="Antonie Van Leeuwenhoek">
        <title>Rhizobium rhizosphaerae sp. nov., a novel species isolated from rice rhizosphere.</title>
        <authorList>
            <person name="Zhao J.J."/>
            <person name="Zhang J."/>
            <person name="Zhang R.J."/>
            <person name="Zhang C.W."/>
            <person name="Yin H.Q."/>
            <person name="Zhang X.X."/>
        </authorList>
    </citation>
    <scope>NUCLEOTIDE SEQUENCE [LARGE SCALE GENOMIC DNA]</scope>
    <source>
        <strain evidence="11 12">ACAM 611</strain>
    </source>
</reference>
<comment type="similarity">
    <text evidence="2 9">Belongs to the diaminopimelate epimerase family.</text>
</comment>
<feature type="site" description="Important for dimerization" evidence="9">
    <location>
        <position position="290"/>
    </location>
</feature>
<feature type="binding site" evidence="9">
    <location>
        <position position="33"/>
    </location>
    <ligand>
        <name>substrate</name>
    </ligand>
</feature>
<dbReference type="AlphaFoldDB" id="H5T7E3"/>
<dbReference type="Gene3D" id="3.10.310.10">
    <property type="entry name" value="Diaminopimelate Epimerase, Chain A, domain 1"/>
    <property type="match status" value="2"/>
</dbReference>
<evidence type="ECO:0000256" key="9">
    <source>
        <dbReference type="HAMAP-Rule" id="MF_00197"/>
    </source>
</evidence>
<organism evidence="11 12">
    <name type="scientific">Glaciecola punicea ACAM 611</name>
    <dbReference type="NCBI Taxonomy" id="1121923"/>
    <lineage>
        <taxon>Bacteria</taxon>
        <taxon>Pseudomonadati</taxon>
        <taxon>Pseudomonadota</taxon>
        <taxon>Gammaproteobacteria</taxon>
        <taxon>Alteromonadales</taxon>
        <taxon>Alteromonadaceae</taxon>
        <taxon>Glaciecola</taxon>
    </lineage>
</organism>
<comment type="subcellular location">
    <subcellularLocation>
        <location evidence="9">Cytoplasm</location>
    </subcellularLocation>
</comment>
<evidence type="ECO:0000256" key="1">
    <source>
        <dbReference type="ARBA" id="ARBA00005196"/>
    </source>
</evidence>
<feature type="binding site" evidence="9">
    <location>
        <begin position="240"/>
        <end position="241"/>
    </location>
    <ligand>
        <name>substrate</name>
    </ligand>
</feature>
<feature type="binding site" evidence="9">
    <location>
        <position position="66"/>
    </location>
    <ligand>
        <name>substrate</name>
    </ligand>
</feature>
<dbReference type="SUPFAM" id="SSF54506">
    <property type="entry name" value="Diaminopimelate epimerase-like"/>
    <property type="match status" value="1"/>
</dbReference>
<dbReference type="eggNOG" id="COG0253">
    <property type="taxonomic scope" value="Bacteria"/>
</dbReference>
<dbReference type="PROSITE" id="PS01326">
    <property type="entry name" value="DAP_EPIMERASE"/>
    <property type="match status" value="1"/>
</dbReference>
<dbReference type="HAMAP" id="MF_00197">
    <property type="entry name" value="DAP_epimerase"/>
    <property type="match status" value="1"/>
</dbReference>
<evidence type="ECO:0000256" key="7">
    <source>
        <dbReference type="ARBA" id="ARBA00023235"/>
    </source>
</evidence>
<dbReference type="NCBIfam" id="TIGR00652">
    <property type="entry name" value="DapF"/>
    <property type="match status" value="1"/>
</dbReference>
<dbReference type="InterPro" id="IPR001653">
    <property type="entry name" value="DAP_epimerase_DapF"/>
</dbReference>
<feature type="active site" evidence="10">
    <location>
        <position position="95"/>
    </location>
</feature>
<accession>H5T7E3</accession>
<comment type="function">
    <text evidence="9">Catalyzes the stereoinversion of LL-2,6-diaminopimelate (L,L-DAP) to meso-diaminopimelate (meso-DAP), a precursor of L-lysine and an essential component of the bacterial peptidoglycan.</text>
</comment>
<sequence>MQNDGNYPQQEQHFAHKQKKSIIHFSKMHGLGNDFMVIDNITQNVFFSKEKILALADRNFGIGFDQLLLVEPPYDPEQDFHYRIFNADGNEVAQCGNGARCFARFVRNKGLTNRNKISVSTKSGRMILYLEKDGNVTVNMGKPNFIPEYVPFKANKQENTYIIREDDQTFFCGVASMGNPHCVIEVANIDKIDINNIGSILGKHERFVEGVNVGFMQIVSKHEIKLRVYERGAGETLACGSGACAAVAIGQMQKKLGQDVKVVLRGGELKIRWQGGDSMLKMTGPAEHIYDGQISI</sequence>
<evidence type="ECO:0000256" key="3">
    <source>
        <dbReference type="ARBA" id="ARBA00013080"/>
    </source>
</evidence>
<feature type="binding site" evidence="9">
    <location>
        <begin position="230"/>
        <end position="231"/>
    </location>
    <ligand>
        <name>substrate</name>
    </ligand>
</feature>
<feature type="site" description="Could be important to modulate the pK values of the two catalytic cysteine residues" evidence="9">
    <location>
        <position position="181"/>
    </location>
</feature>
<evidence type="ECO:0000256" key="6">
    <source>
        <dbReference type="ARBA" id="ARBA00023154"/>
    </source>
</evidence>
<gene>
    <name evidence="9 11" type="primary">dapF</name>
    <name evidence="11" type="ORF">GPUN_0066</name>
</gene>
<dbReference type="PANTHER" id="PTHR31689:SF0">
    <property type="entry name" value="DIAMINOPIMELATE EPIMERASE"/>
    <property type="match status" value="1"/>
</dbReference>
<comment type="subunit">
    <text evidence="9">Homodimer.</text>
</comment>
<evidence type="ECO:0000256" key="8">
    <source>
        <dbReference type="ARBA" id="ARBA00051712"/>
    </source>
</evidence>
<dbReference type="InterPro" id="IPR018510">
    <property type="entry name" value="DAP_epimerase_AS"/>
</dbReference>
<dbReference type="UniPathway" id="UPA00034">
    <property type="reaction ID" value="UER00025"/>
</dbReference>
<comment type="pathway">
    <text evidence="1 9">Amino-acid biosynthesis; L-lysine biosynthesis via DAP pathway; DL-2,6-diaminopimelate from LL-2,6-diaminopimelate: step 1/1.</text>
</comment>
<protein>
    <recommendedName>
        <fullName evidence="3 9">Diaminopimelate epimerase</fullName>
        <shortName evidence="9">DAP epimerase</shortName>
        <ecNumber evidence="3 9">5.1.1.7</ecNumber>
    </recommendedName>
    <alternativeName>
        <fullName evidence="9">PLP-independent amino acid racemase</fullName>
    </alternativeName>
</protein>
<keyword evidence="12" id="KW-1185">Reference proteome</keyword>
<proteinExistence type="inferred from homology"/>
<feature type="site" description="Could be important to modulate the pK values of the two catalytic cysteine residues" evidence="9">
    <location>
        <position position="230"/>
    </location>
</feature>
<keyword evidence="5 9" id="KW-0028">Amino-acid biosynthesis</keyword>
<keyword evidence="7 9" id="KW-0413">Isomerase</keyword>
<evidence type="ECO:0000256" key="10">
    <source>
        <dbReference type="PROSITE-ProRule" id="PRU10125"/>
    </source>
</evidence>
<evidence type="ECO:0000313" key="12">
    <source>
        <dbReference type="Proteomes" id="UP000053586"/>
    </source>
</evidence>